<dbReference type="Proteomes" id="UP000729402">
    <property type="component" value="Unassembled WGS sequence"/>
</dbReference>
<sequence length="572" mass="62412">MAAAAAAAASAEAAAIARRLASCNGSARERAVRNLLSTFLPASAPHLSTSDLLKLWKGLFFCFWHSDKPLYQSSLASRLAAGVSSGPSPAAATAFFAAYLATLRREWAHIDIHRLDKFYLLNRRFLHHAFLLLSAHSFAPDLTSQVISIISEKVLLPEADNVAAGSPRGLGYHVADVFVDELLPVLPVSLQTMELLLSPFFTVLEKSSDRVMMAKVKSSVFERFLDSGKQLLELVKKGEAVEKGSAEEKLGKAGLLFGFCKRFSGIGANEETVQANRKVLFGLRDAFMKIEKGLELSGVEIAMPVFESIEETVVTEVENGMDLDEVKVEKKKKSKKASLVESEKDGAKDLKREKKVKKEKKEKKNKKKKKKEEEEETEVADGGDVAEHSTDIHAEEDQQMGDCSDAIAFDETMMSNLQNQFEKAAAEAGMVNGGSSSSASPRKPVSGKAMKKRKRAKSVDRLPEISDGDDGISEGNVLSQDGEKSGKKVRFSMKNNLVWKPHNPLPPQCLRLPPSATPRGSALKKGVKPGPIKETPTPVKKTKPKAKSAKKALKKNPSSAVKRLRKLRSFSA</sequence>
<organism evidence="6 7">
    <name type="scientific">Zizania palustris</name>
    <name type="common">Northern wild rice</name>
    <dbReference type="NCBI Taxonomy" id="103762"/>
    <lineage>
        <taxon>Eukaryota</taxon>
        <taxon>Viridiplantae</taxon>
        <taxon>Streptophyta</taxon>
        <taxon>Embryophyta</taxon>
        <taxon>Tracheophyta</taxon>
        <taxon>Spermatophyta</taxon>
        <taxon>Magnoliopsida</taxon>
        <taxon>Liliopsida</taxon>
        <taxon>Poales</taxon>
        <taxon>Poaceae</taxon>
        <taxon>BOP clade</taxon>
        <taxon>Oryzoideae</taxon>
        <taxon>Oryzeae</taxon>
        <taxon>Zizaniinae</taxon>
        <taxon>Zizania</taxon>
    </lineage>
</organism>
<evidence type="ECO:0000313" key="7">
    <source>
        <dbReference type="Proteomes" id="UP000729402"/>
    </source>
</evidence>
<feature type="compositionally biased region" description="Basic residues" evidence="5">
    <location>
        <begin position="353"/>
        <end position="370"/>
    </location>
</feature>
<dbReference type="Pfam" id="PF05997">
    <property type="entry name" value="Nop52"/>
    <property type="match status" value="1"/>
</dbReference>
<evidence type="ECO:0000256" key="2">
    <source>
        <dbReference type="ARBA" id="ARBA00006374"/>
    </source>
</evidence>
<feature type="region of interest" description="Disordered" evidence="5">
    <location>
        <begin position="428"/>
        <end position="572"/>
    </location>
</feature>
<evidence type="ECO:0000256" key="3">
    <source>
        <dbReference type="ARBA" id="ARBA00022552"/>
    </source>
</evidence>
<accession>A0A8J5R7D4</accession>
<dbReference type="GO" id="GO:0030688">
    <property type="term" value="C:preribosome, small subunit precursor"/>
    <property type="evidence" value="ECO:0007669"/>
    <property type="project" value="InterPro"/>
</dbReference>
<comment type="subcellular location">
    <subcellularLocation>
        <location evidence="1">Nucleus</location>
    </subcellularLocation>
</comment>
<proteinExistence type="inferred from homology"/>
<keyword evidence="3" id="KW-0698">rRNA processing</keyword>
<dbReference type="EMBL" id="JAAALK010000953">
    <property type="protein sequence ID" value="KAG8043782.1"/>
    <property type="molecule type" value="Genomic_DNA"/>
</dbReference>
<evidence type="ECO:0000313" key="6">
    <source>
        <dbReference type="EMBL" id="KAG8043782.1"/>
    </source>
</evidence>
<protein>
    <submittedName>
        <fullName evidence="6">Uncharacterized protein</fullName>
    </submittedName>
</protein>
<keyword evidence="7" id="KW-1185">Reference proteome</keyword>
<comment type="caution">
    <text evidence="6">The sequence shown here is derived from an EMBL/GenBank/DDBJ whole genome shotgun (WGS) entry which is preliminary data.</text>
</comment>
<dbReference type="AlphaFoldDB" id="A0A8J5R7D4"/>
<dbReference type="GO" id="GO:0005634">
    <property type="term" value="C:nucleus"/>
    <property type="evidence" value="ECO:0007669"/>
    <property type="project" value="UniProtKB-SubCell"/>
</dbReference>
<reference evidence="6" key="1">
    <citation type="journal article" date="2021" name="bioRxiv">
        <title>Whole Genome Assembly and Annotation of Northern Wild Rice, Zizania palustris L., Supports a Whole Genome Duplication in the Zizania Genus.</title>
        <authorList>
            <person name="Haas M."/>
            <person name="Kono T."/>
            <person name="Macchietto M."/>
            <person name="Millas R."/>
            <person name="McGilp L."/>
            <person name="Shao M."/>
            <person name="Duquette J."/>
            <person name="Hirsch C.N."/>
            <person name="Kimball J."/>
        </authorList>
    </citation>
    <scope>NUCLEOTIDE SEQUENCE</scope>
    <source>
        <tissue evidence="6">Fresh leaf tissue</tissue>
    </source>
</reference>
<dbReference type="PANTHER" id="PTHR13026">
    <property type="entry name" value="NNP-1 PROTEIN NOVEL NUCLEAR PROTEIN 1 NOP52"/>
    <property type="match status" value="1"/>
</dbReference>
<dbReference type="InterPro" id="IPR010301">
    <property type="entry name" value="RRP1"/>
</dbReference>
<feature type="compositionally biased region" description="Basic residues" evidence="5">
    <location>
        <begin position="540"/>
        <end position="554"/>
    </location>
</feature>
<reference evidence="6" key="2">
    <citation type="submission" date="2021-02" db="EMBL/GenBank/DDBJ databases">
        <authorList>
            <person name="Kimball J.A."/>
            <person name="Haas M.W."/>
            <person name="Macchietto M."/>
            <person name="Kono T."/>
            <person name="Duquette J."/>
            <person name="Shao M."/>
        </authorList>
    </citation>
    <scope>NUCLEOTIDE SEQUENCE</scope>
    <source>
        <tissue evidence="6">Fresh leaf tissue</tissue>
    </source>
</reference>
<evidence type="ECO:0000256" key="5">
    <source>
        <dbReference type="SAM" id="MobiDB-lite"/>
    </source>
</evidence>
<evidence type="ECO:0000256" key="4">
    <source>
        <dbReference type="ARBA" id="ARBA00023242"/>
    </source>
</evidence>
<comment type="similarity">
    <text evidence="2">Belongs to the RRP1 family.</text>
</comment>
<keyword evidence="4" id="KW-0539">Nucleus</keyword>
<evidence type="ECO:0000256" key="1">
    <source>
        <dbReference type="ARBA" id="ARBA00004123"/>
    </source>
</evidence>
<feature type="region of interest" description="Disordered" evidence="5">
    <location>
        <begin position="351"/>
        <end position="387"/>
    </location>
</feature>
<name>A0A8J5R7D4_ZIZPA</name>
<dbReference type="OrthoDB" id="2019504at2759"/>
<gene>
    <name evidence="6" type="ORF">GUJ93_ZPchr0458g22797</name>
</gene>
<dbReference type="PANTHER" id="PTHR13026:SF0">
    <property type="entry name" value="RIBOSOMAL RNA PROCESSING 1B"/>
    <property type="match status" value="1"/>
</dbReference>
<dbReference type="GO" id="GO:0006364">
    <property type="term" value="P:rRNA processing"/>
    <property type="evidence" value="ECO:0007669"/>
    <property type="project" value="UniProtKB-KW"/>
</dbReference>
<feature type="compositionally biased region" description="Basic residues" evidence="5">
    <location>
        <begin position="562"/>
        <end position="572"/>
    </location>
</feature>